<reference evidence="12" key="2">
    <citation type="journal article" date="2014" name="Nat. Commun.">
        <title>The cavefish genome reveals candidate genes for eye loss.</title>
        <authorList>
            <person name="McGaugh S.E."/>
            <person name="Gross J.B."/>
            <person name="Aken B."/>
            <person name="Blin M."/>
            <person name="Borowsky R."/>
            <person name="Chalopin D."/>
            <person name="Hinaux H."/>
            <person name="Jeffery W.R."/>
            <person name="Keene A."/>
            <person name="Ma L."/>
            <person name="Minx P."/>
            <person name="Murphy D."/>
            <person name="O'Quin K.E."/>
            <person name="Retaux S."/>
            <person name="Rohner N."/>
            <person name="Searle S.M."/>
            <person name="Stahl B.A."/>
            <person name="Tabin C."/>
            <person name="Volff J.N."/>
            <person name="Yoshizawa M."/>
            <person name="Warren W.C."/>
        </authorList>
    </citation>
    <scope>NUCLEOTIDE SEQUENCE [LARGE SCALE GENOMIC DNA]</scope>
    <source>
        <strain evidence="12">female</strain>
    </source>
</reference>
<evidence type="ECO:0000256" key="5">
    <source>
        <dbReference type="ARBA" id="ARBA00022989"/>
    </source>
</evidence>
<proteinExistence type="predicted"/>
<feature type="transmembrane region" description="Helical" evidence="8">
    <location>
        <begin position="476"/>
        <end position="501"/>
    </location>
</feature>
<keyword evidence="6 8" id="KW-0472">Membrane</keyword>
<evidence type="ECO:0000256" key="1">
    <source>
        <dbReference type="ARBA" id="ARBA00004141"/>
    </source>
</evidence>
<protein>
    <submittedName>
        <fullName evidence="11">Si:ch211-14i3.2</fullName>
    </submittedName>
</protein>
<comment type="subcellular location">
    <subcellularLocation>
        <location evidence="1">Membrane</location>
        <topology evidence="1">Multi-pass membrane protein</topology>
    </subcellularLocation>
</comment>
<evidence type="ECO:0000256" key="4">
    <source>
        <dbReference type="ARBA" id="ARBA00022729"/>
    </source>
</evidence>
<evidence type="ECO:0000256" key="6">
    <source>
        <dbReference type="ARBA" id="ARBA00023136"/>
    </source>
</evidence>
<dbReference type="PANTHER" id="PTHR47400">
    <property type="entry name" value="PROLINE-RICH TRANSMEMBRANE PROTEIN 3"/>
    <property type="match status" value="1"/>
</dbReference>
<keyword evidence="4 9" id="KW-0732">Signal</keyword>
<reference evidence="11" key="3">
    <citation type="submission" date="2025-08" db="UniProtKB">
        <authorList>
            <consortium name="Ensembl"/>
        </authorList>
    </citation>
    <scope>IDENTIFICATION</scope>
</reference>
<evidence type="ECO:0000256" key="9">
    <source>
        <dbReference type="SAM" id="SignalP"/>
    </source>
</evidence>
<evidence type="ECO:0000259" key="10">
    <source>
        <dbReference type="Pfam" id="PF25987"/>
    </source>
</evidence>
<dbReference type="PANTHER" id="PTHR47400:SF1">
    <property type="entry name" value="PROLINE-RICH TRANSMEMBRANE PROTEIN 3"/>
    <property type="match status" value="1"/>
</dbReference>
<feature type="compositionally biased region" description="Basic and acidic residues" evidence="7">
    <location>
        <begin position="122"/>
        <end position="132"/>
    </location>
</feature>
<dbReference type="GeneTree" id="ENSGT00730000111360"/>
<dbReference type="InParanoid" id="A0A3B1JZ72"/>
<dbReference type="Bgee" id="ENSAMXG00000032492">
    <property type="expression patterns" value="Expressed in camera-type eye"/>
</dbReference>
<evidence type="ECO:0000256" key="3">
    <source>
        <dbReference type="ARBA" id="ARBA00022692"/>
    </source>
</evidence>
<evidence type="ECO:0000256" key="2">
    <source>
        <dbReference type="ARBA" id="ARBA00022553"/>
    </source>
</evidence>
<feature type="domain" description="Proline-rich transmembrane protein 3/4" evidence="10">
    <location>
        <begin position="389"/>
        <end position="662"/>
    </location>
</feature>
<evidence type="ECO:0000256" key="8">
    <source>
        <dbReference type="SAM" id="Phobius"/>
    </source>
</evidence>
<feature type="transmembrane region" description="Helical" evidence="8">
    <location>
        <begin position="546"/>
        <end position="568"/>
    </location>
</feature>
<accession>A0A3B1JZ72</accession>
<dbReference type="InterPro" id="IPR043242">
    <property type="entry name" value="PRRT3"/>
</dbReference>
<dbReference type="AlphaFoldDB" id="A0A3B1JZ72"/>
<keyword evidence="3 8" id="KW-0812">Transmembrane</keyword>
<reference evidence="11" key="4">
    <citation type="submission" date="2025-09" db="UniProtKB">
        <authorList>
            <consortium name="Ensembl"/>
        </authorList>
    </citation>
    <scope>IDENTIFICATION</scope>
</reference>
<dbReference type="Proteomes" id="UP000018467">
    <property type="component" value="Unassembled WGS sequence"/>
</dbReference>
<dbReference type="Ensembl" id="ENSAMXT00000057441.1">
    <property type="protein sequence ID" value="ENSAMXP00000047707.1"/>
    <property type="gene ID" value="ENSAMXG00000032492.1"/>
</dbReference>
<feature type="region of interest" description="Disordered" evidence="7">
    <location>
        <begin position="314"/>
        <end position="353"/>
    </location>
</feature>
<evidence type="ECO:0000313" key="11">
    <source>
        <dbReference type="Ensembl" id="ENSAMXP00000047707.1"/>
    </source>
</evidence>
<feature type="transmembrane region" description="Helical" evidence="8">
    <location>
        <begin position="410"/>
        <end position="431"/>
    </location>
</feature>
<keyword evidence="5 8" id="KW-1133">Transmembrane helix</keyword>
<dbReference type="STRING" id="7994.ENSAMXP00000047707"/>
<keyword evidence="2" id="KW-0597">Phosphoprotein</keyword>
<reference evidence="12" key="1">
    <citation type="submission" date="2013-03" db="EMBL/GenBank/DDBJ databases">
        <authorList>
            <person name="Jeffery W."/>
            <person name="Warren W."/>
            <person name="Wilson R.K."/>
        </authorList>
    </citation>
    <scope>NUCLEOTIDE SEQUENCE</scope>
    <source>
        <strain evidence="12">female</strain>
    </source>
</reference>
<sequence>MAAFRNSQSPTAWLLALVLGLSLFQQAAVAFVRTAGSSDLKMPLGQTKTGLTPGTTQGIQQAPERGVDGLSKDLLLLPLQLNTDDGDGSGNGSWLRENLTEVNRGRAPSSGTMEKNISGLGGKEKRDLRESVTDSPPLLAGPQILMQRIIRNDNHDDQDIMMMNRNDPSVSQATTTLPVPSTAPAHSKATMITNNTKSNVFLTTRVGPAIDKEMTPIRTLEETHAVDGSYDMGTTISAKTIDKEAPEEKQFIHTTSFNAETEDSGSTSSSGLKSIADQLPDMTSVFREPPEPLHVEKMQEQEAIGVLPMDKTTIQKGNRTSGGAAAEAQTPIGSLSSVNRSEELDGPKSRDDDKSRWFGGIFGPITEKGLSEPSGPCALGLGPCVFPTSPNGTLLQWEDLRRTLAFAWELHVFGSAIFFMLVVIGAFWGVIGGSGICQPFCEPLTLANVLLLLSGLLRFVQFIVDPYGTRHILPRPILAALYNLPLALLLWAQVTLALLALKGTRLNLLTPALQRPHVTGGLATLHCASLLGADLLSHTLSPALPLMLQTLSICWGLPLCLGILFRALPPLRSAARTPIPRWGAYKRVEERARRVLIVCALLGVLCCTLQIHGLLWMYGLLGDWRRFGWGWWLGQFWARLLELSWSFSMLLLGSRAFWRPSRGGPKRGDRDQGQGAGGRSENGALASSWDRVLKCLPWRRQENAWADLLPNNWAGYQQSRTDIKNSVVENYEANASVGVKDSHANSTSNRAYSTSNYDSQSAPRWSHGLEWQERDCVLSLIEFDLCPPSPIELRRSIDNALHFGHLLGSMGSLFTPPPPSWTQSEVSTAAPGGDFATQTTPTHIAYRWALDAESCPISPQCFRLAQEPEVAVLDPETFLPPDITSEIRLWERNSAIPAVKEEGDWISITSGDDITNL</sequence>
<feature type="chain" id="PRO_5017309810" evidence="9">
    <location>
        <begin position="31"/>
        <end position="917"/>
    </location>
</feature>
<keyword evidence="12" id="KW-1185">Reference proteome</keyword>
<feature type="transmembrane region" description="Helical" evidence="8">
    <location>
        <begin position="443"/>
        <end position="464"/>
    </location>
</feature>
<evidence type="ECO:0000256" key="7">
    <source>
        <dbReference type="SAM" id="MobiDB-lite"/>
    </source>
</evidence>
<feature type="compositionally biased region" description="Basic and acidic residues" evidence="7">
    <location>
        <begin position="340"/>
        <end position="353"/>
    </location>
</feature>
<organism evidence="11 12">
    <name type="scientific">Astyanax mexicanus</name>
    <name type="common">Blind cave fish</name>
    <name type="synonym">Astyanax fasciatus mexicanus</name>
    <dbReference type="NCBI Taxonomy" id="7994"/>
    <lineage>
        <taxon>Eukaryota</taxon>
        <taxon>Metazoa</taxon>
        <taxon>Chordata</taxon>
        <taxon>Craniata</taxon>
        <taxon>Vertebrata</taxon>
        <taxon>Euteleostomi</taxon>
        <taxon>Actinopterygii</taxon>
        <taxon>Neopterygii</taxon>
        <taxon>Teleostei</taxon>
        <taxon>Ostariophysi</taxon>
        <taxon>Characiformes</taxon>
        <taxon>Characoidei</taxon>
        <taxon>Acestrorhamphidae</taxon>
        <taxon>Acestrorhamphinae</taxon>
        <taxon>Astyanax</taxon>
    </lineage>
</organism>
<feature type="transmembrane region" description="Helical" evidence="8">
    <location>
        <begin position="595"/>
        <end position="616"/>
    </location>
</feature>
<evidence type="ECO:0000313" key="12">
    <source>
        <dbReference type="Proteomes" id="UP000018467"/>
    </source>
</evidence>
<name>A0A3B1JZ72_ASTMX</name>
<feature type="signal peptide" evidence="9">
    <location>
        <begin position="1"/>
        <end position="30"/>
    </location>
</feature>
<dbReference type="Pfam" id="PF25987">
    <property type="entry name" value="PRRT3"/>
    <property type="match status" value="1"/>
</dbReference>
<dbReference type="InterPro" id="IPR059081">
    <property type="entry name" value="PRRT3-4"/>
</dbReference>
<feature type="region of interest" description="Disordered" evidence="7">
    <location>
        <begin position="86"/>
        <end position="140"/>
    </location>
</feature>
<feature type="region of interest" description="Disordered" evidence="7">
    <location>
        <begin position="662"/>
        <end position="683"/>
    </location>
</feature>